<accession>A0A7G9Z2K7</accession>
<dbReference type="AlphaFoldDB" id="A0A7G9Z2K7"/>
<name>A0A7G9Z2K7_9EURY</name>
<dbReference type="EMBL" id="MT631582">
    <property type="protein sequence ID" value="QNO54491.1"/>
    <property type="molecule type" value="Genomic_DNA"/>
</dbReference>
<sequence length="290" mass="30355">MNTKILVALVIAFAVVGLTGAASAQDGPGSSYTGYISYDSFQIIDTEEPTALDIDSGACFRLDIDHFDTNYGVNDNYKDDEDFIAEPGGVVPVGAGVYNMMSASPEWFYSEGVEHQVATQGGSATITINTKDSEDSEPEMAAEITSDQSLWYSGSFSGYFINVEDKGMAGAYGLLSDGLDFDDPGVADDCGNLILKSDSSGQGATLGWGGAKITEGTFAFSAYEGVVAELEGVPLGEANFDVYGGAASSSSFEGTVGDWGSISTGTTSAEIVFVETGWYADNLDDFCIDP</sequence>
<proteinExistence type="predicted"/>
<organism evidence="1">
    <name type="scientific">Candidatus Methanophaga sp. ANME-1 ERB7</name>
    <dbReference type="NCBI Taxonomy" id="2759913"/>
    <lineage>
        <taxon>Archaea</taxon>
        <taxon>Methanobacteriati</taxon>
        <taxon>Methanobacteriota</taxon>
        <taxon>Stenosarchaea group</taxon>
        <taxon>Methanomicrobia</taxon>
        <taxon>Candidatus Methanophagales</taxon>
        <taxon>Candidatus Methanophagaceae</taxon>
        <taxon>Candidatus Methanophaga</taxon>
    </lineage>
</organism>
<gene>
    <name evidence="1" type="ORF">ILIMKHIM_00020</name>
</gene>
<reference evidence="1" key="1">
    <citation type="submission" date="2020-06" db="EMBL/GenBank/DDBJ databases">
        <title>Unique genomic features of the anaerobic methanotrophic archaea.</title>
        <authorList>
            <person name="Chadwick G.L."/>
            <person name="Skennerton C.T."/>
            <person name="Laso-Perez R."/>
            <person name="Leu A.O."/>
            <person name="Speth D.R."/>
            <person name="Yu H."/>
            <person name="Morgan-Lang C."/>
            <person name="Hatzenpichler R."/>
            <person name="Goudeau D."/>
            <person name="Malmstrom R."/>
            <person name="Brazelton W.J."/>
            <person name="Woyke T."/>
            <person name="Hallam S.J."/>
            <person name="Tyson G.W."/>
            <person name="Wegener G."/>
            <person name="Boetius A."/>
            <person name="Orphan V."/>
        </authorList>
    </citation>
    <scope>NUCLEOTIDE SEQUENCE</scope>
</reference>
<evidence type="ECO:0000313" key="1">
    <source>
        <dbReference type="EMBL" id="QNO54491.1"/>
    </source>
</evidence>
<protein>
    <submittedName>
        <fullName evidence="1">Uncharacterized protein</fullName>
    </submittedName>
</protein>